<feature type="region of interest" description="Disordered" evidence="1">
    <location>
        <begin position="433"/>
        <end position="455"/>
    </location>
</feature>
<dbReference type="GeneID" id="27722237"/>
<dbReference type="AlphaFoldDB" id="A0A084GA63"/>
<dbReference type="HOGENOM" id="CLU_007899_0_0_1"/>
<reference evidence="2 3" key="1">
    <citation type="journal article" date="2014" name="Genome Announc.">
        <title>Draft genome sequence of the pathogenic fungus Scedosporium apiospermum.</title>
        <authorList>
            <person name="Vandeputte P."/>
            <person name="Ghamrawi S."/>
            <person name="Rechenmann M."/>
            <person name="Iltis A."/>
            <person name="Giraud S."/>
            <person name="Fleury M."/>
            <person name="Thornton C."/>
            <person name="Delhaes L."/>
            <person name="Meyer W."/>
            <person name="Papon N."/>
            <person name="Bouchara J.P."/>
        </authorList>
    </citation>
    <scope>NUCLEOTIDE SEQUENCE [LARGE SCALE GENOMIC DNA]</scope>
    <source>
        <strain evidence="2 3">IHEM 14462</strain>
    </source>
</reference>
<dbReference type="KEGG" id="sapo:SAPIO_CDS3165"/>
<dbReference type="RefSeq" id="XP_016644024.1">
    <property type="nucleotide sequence ID" value="XM_016786018.1"/>
</dbReference>
<protein>
    <submittedName>
        <fullName evidence="2">F-box domain-containing protein</fullName>
    </submittedName>
</protein>
<accession>A0A084GA63</accession>
<dbReference type="OrthoDB" id="3199516at2759"/>
<dbReference type="Proteomes" id="UP000028545">
    <property type="component" value="Unassembled WGS sequence"/>
</dbReference>
<proteinExistence type="predicted"/>
<name>A0A084GA63_PSEDA</name>
<feature type="region of interest" description="Disordered" evidence="1">
    <location>
        <begin position="482"/>
        <end position="502"/>
    </location>
</feature>
<evidence type="ECO:0000313" key="2">
    <source>
        <dbReference type="EMBL" id="KEZ44225.1"/>
    </source>
</evidence>
<feature type="compositionally biased region" description="Low complexity" evidence="1">
    <location>
        <begin position="796"/>
        <end position="812"/>
    </location>
</feature>
<evidence type="ECO:0000313" key="3">
    <source>
        <dbReference type="Proteomes" id="UP000028545"/>
    </source>
</evidence>
<feature type="region of interest" description="Disordered" evidence="1">
    <location>
        <begin position="788"/>
        <end position="836"/>
    </location>
</feature>
<feature type="compositionally biased region" description="Low complexity" evidence="1">
    <location>
        <begin position="29"/>
        <end position="45"/>
    </location>
</feature>
<evidence type="ECO:0000256" key="1">
    <source>
        <dbReference type="SAM" id="MobiDB-lite"/>
    </source>
</evidence>
<feature type="compositionally biased region" description="Low complexity" evidence="1">
    <location>
        <begin position="8"/>
        <end position="22"/>
    </location>
</feature>
<comment type="caution">
    <text evidence="2">The sequence shown here is derived from an EMBL/GenBank/DDBJ whole genome shotgun (WGS) entry which is preliminary data.</text>
</comment>
<sequence>MTKPSEVTASADTSSNSTSPTTPFDPQIPTSHSQSEESSQVSPTQPLLPASSSRQETAPKQVVEKLLKGKEVVGKTLAERSGKLTLLELPVDILRLIVHEVTHTNDLTSLALTNSTLHSLAVPQIYSRFDIVWPDSDAEATESKNVDALTYGLSTLCLGNSFAHRAHLLRNHSSSTPTAVVHQLRKSNYAQYTRKFSLGNGPSDWVAEYLISKESGKMLGTLVALAVEKMVNLETFVWDMPTGVISDIFLALASHQDRSPDAESKLERVWVRWHDSYDDPTQSDNGQSPDLASQTVIPSSATLTPIGILLPSNFEPQPHSLTPMRYRDSRVEYPTFSVLPPLRSLTVLEIDDVAYLDEMSVLIERSKSRLRELRVGIGSRVTHRDFVKAWDGSDLEQVDHNAHWPGASTIGDRRLGGVLGVIFGRIYDIRRKAPKKADDNSGSSAAQQSQAEVGPVSYVEVTHPSAAGDALPSPGHVVPILETTPVPSSPERRGRPYVPPRLAVDEPANAQSRGGDFRKLEGKLRLRTLELERVPLSMQVCTKAIDWTTLTTFTLLDCPYHDNLWKLLKQKFAPTSNIPGIKDANAIKAAPASSLQYHLALKHIHTDQVSTALINFIKETLAPNSLESLFLHDRRHSLSRSVSIDSIFKSVIVRHRGSLRKLLLDSSERRRGNTSNFESPRWRHWAPTTDMVLYLTSGKMPRLTELSMAMYYKDWHPFLQRLPNIPHLRSLCLPEIALTDRVAYNSNPKELALQLVDIITLRPEIELCYVGLSGKCFEIYESEPRSRARRARRGSVDSSSSPAQGSDASSFGGDDDTASQVSVSTVESAQGGATPASVVLDGAESETSLAHDSDADPLNDVDLALPRCEFRVREILFYDEVSIFKARYAAL</sequence>
<keyword evidence="3" id="KW-1185">Reference proteome</keyword>
<organism evidence="2 3">
    <name type="scientific">Pseudallescheria apiosperma</name>
    <name type="common">Scedosporium apiospermum</name>
    <dbReference type="NCBI Taxonomy" id="563466"/>
    <lineage>
        <taxon>Eukaryota</taxon>
        <taxon>Fungi</taxon>
        <taxon>Dikarya</taxon>
        <taxon>Ascomycota</taxon>
        <taxon>Pezizomycotina</taxon>
        <taxon>Sordariomycetes</taxon>
        <taxon>Hypocreomycetidae</taxon>
        <taxon>Microascales</taxon>
        <taxon>Microascaceae</taxon>
        <taxon>Scedosporium</taxon>
    </lineage>
</organism>
<feature type="region of interest" description="Disordered" evidence="1">
    <location>
        <begin position="1"/>
        <end position="59"/>
    </location>
</feature>
<dbReference type="OMA" id="PYLDEMS"/>
<dbReference type="VEuPathDB" id="FungiDB:SAPIO_CDS3165"/>
<dbReference type="EMBL" id="JOWA01000088">
    <property type="protein sequence ID" value="KEZ44225.1"/>
    <property type="molecule type" value="Genomic_DNA"/>
</dbReference>
<gene>
    <name evidence="2" type="ORF">SAPIO_CDS3165</name>
</gene>